<keyword evidence="5" id="KW-0547">Nucleotide-binding</keyword>
<evidence type="ECO:0000313" key="12">
    <source>
        <dbReference type="Proteomes" id="UP001152087"/>
    </source>
</evidence>
<dbReference type="PROSITE" id="PS50893">
    <property type="entry name" value="ABC_TRANSPORTER_2"/>
    <property type="match status" value="1"/>
</dbReference>
<dbReference type="Proteomes" id="UP001152087">
    <property type="component" value="Unassembled WGS sequence"/>
</dbReference>
<reference evidence="11" key="1">
    <citation type="submission" date="2022-09" db="EMBL/GenBank/DDBJ databases">
        <title>Fusarium specimens isolated from Avocado Roots.</title>
        <authorList>
            <person name="Stajich J."/>
            <person name="Roper C."/>
            <person name="Heimlech-Rivalta G."/>
        </authorList>
    </citation>
    <scope>NUCLEOTIDE SEQUENCE</scope>
    <source>
        <strain evidence="11">A02</strain>
    </source>
</reference>
<evidence type="ECO:0000256" key="9">
    <source>
        <dbReference type="SAM" id="Phobius"/>
    </source>
</evidence>
<evidence type="ECO:0000256" key="4">
    <source>
        <dbReference type="ARBA" id="ARBA00022692"/>
    </source>
</evidence>
<dbReference type="InterPro" id="IPR003593">
    <property type="entry name" value="AAA+_ATPase"/>
</dbReference>
<evidence type="ECO:0000256" key="7">
    <source>
        <dbReference type="ARBA" id="ARBA00022989"/>
    </source>
</evidence>
<dbReference type="Pfam" id="PF01061">
    <property type="entry name" value="ABC2_membrane"/>
    <property type="match status" value="1"/>
</dbReference>
<dbReference type="Pfam" id="PF19055">
    <property type="entry name" value="ABC2_membrane_7"/>
    <property type="match status" value="1"/>
</dbReference>
<keyword evidence="7 9" id="KW-1133">Transmembrane helix</keyword>
<dbReference type="PANTHER" id="PTHR48042:SF11">
    <property type="entry name" value="ABC TRANSPORTER G FAMILY MEMBER 11"/>
    <property type="match status" value="1"/>
</dbReference>
<evidence type="ECO:0000259" key="10">
    <source>
        <dbReference type="PROSITE" id="PS50893"/>
    </source>
</evidence>
<keyword evidence="4 9" id="KW-0812">Transmembrane</keyword>
<evidence type="ECO:0000256" key="2">
    <source>
        <dbReference type="ARBA" id="ARBA00005814"/>
    </source>
</evidence>
<dbReference type="Gene3D" id="3.40.50.300">
    <property type="entry name" value="P-loop containing nucleotide triphosphate hydrolases"/>
    <property type="match status" value="1"/>
</dbReference>
<comment type="caution">
    <text evidence="11">The sequence shown here is derived from an EMBL/GenBank/DDBJ whole genome shotgun (WGS) entry which is preliminary data.</text>
</comment>
<feature type="transmembrane region" description="Helical" evidence="9">
    <location>
        <begin position="351"/>
        <end position="373"/>
    </location>
</feature>
<protein>
    <recommendedName>
        <fullName evidence="10">ABC transporter domain-containing protein</fullName>
    </recommendedName>
</protein>
<proteinExistence type="inferred from homology"/>
<feature type="transmembrane region" description="Helical" evidence="9">
    <location>
        <begin position="466"/>
        <end position="485"/>
    </location>
</feature>
<dbReference type="GO" id="GO:0140359">
    <property type="term" value="F:ABC-type transporter activity"/>
    <property type="evidence" value="ECO:0007669"/>
    <property type="project" value="InterPro"/>
</dbReference>
<evidence type="ECO:0000256" key="6">
    <source>
        <dbReference type="ARBA" id="ARBA00022840"/>
    </source>
</evidence>
<keyword evidence="6" id="KW-0067">ATP-binding</keyword>
<dbReference type="PANTHER" id="PTHR48042">
    <property type="entry name" value="ABC TRANSPORTER G FAMILY MEMBER 11"/>
    <property type="match status" value="1"/>
</dbReference>
<feature type="transmembrane region" description="Helical" evidence="9">
    <location>
        <begin position="426"/>
        <end position="454"/>
    </location>
</feature>
<accession>A0A9W8UUT0</accession>
<dbReference type="GO" id="GO:0016887">
    <property type="term" value="F:ATP hydrolysis activity"/>
    <property type="evidence" value="ECO:0007669"/>
    <property type="project" value="InterPro"/>
</dbReference>
<keyword evidence="8 9" id="KW-0472">Membrane</keyword>
<evidence type="ECO:0000256" key="3">
    <source>
        <dbReference type="ARBA" id="ARBA00022448"/>
    </source>
</evidence>
<dbReference type="InterPro" id="IPR043926">
    <property type="entry name" value="ABCG_dom"/>
</dbReference>
<gene>
    <name evidence="11" type="ORF">NW755_014419</name>
</gene>
<dbReference type="AlphaFoldDB" id="A0A9W8UUT0"/>
<dbReference type="InterPro" id="IPR052215">
    <property type="entry name" value="Plant_ABCG"/>
</dbReference>
<feature type="domain" description="ABC transporter" evidence="10">
    <location>
        <begin position="28"/>
        <end position="264"/>
    </location>
</feature>
<comment type="subcellular location">
    <subcellularLocation>
        <location evidence="1">Membrane</location>
        <topology evidence="1">Multi-pass membrane protein</topology>
    </subcellularLocation>
</comment>
<dbReference type="InterPro" id="IPR027417">
    <property type="entry name" value="P-loop_NTPase"/>
</dbReference>
<dbReference type="GO" id="GO:0016020">
    <property type="term" value="C:membrane"/>
    <property type="evidence" value="ECO:0007669"/>
    <property type="project" value="UniProtKB-SubCell"/>
</dbReference>
<evidence type="ECO:0000256" key="5">
    <source>
        <dbReference type="ARBA" id="ARBA00022741"/>
    </source>
</evidence>
<name>A0A9W8UUT0_9HYPO</name>
<evidence type="ECO:0000256" key="8">
    <source>
        <dbReference type="ARBA" id="ARBA00023136"/>
    </source>
</evidence>
<dbReference type="InterPro" id="IPR013525">
    <property type="entry name" value="ABC2_TM"/>
</dbReference>
<evidence type="ECO:0000313" key="11">
    <source>
        <dbReference type="EMBL" id="KAJ4176428.1"/>
    </source>
</evidence>
<dbReference type="SUPFAM" id="SSF52540">
    <property type="entry name" value="P-loop containing nucleoside triphosphate hydrolases"/>
    <property type="match status" value="1"/>
</dbReference>
<dbReference type="EMBL" id="JAOQAV010000188">
    <property type="protein sequence ID" value="KAJ4176428.1"/>
    <property type="molecule type" value="Genomic_DNA"/>
</dbReference>
<evidence type="ECO:0000256" key="1">
    <source>
        <dbReference type="ARBA" id="ARBA00004141"/>
    </source>
</evidence>
<keyword evidence="3" id="KW-0813">Transport</keyword>
<feature type="transmembrane region" description="Helical" evidence="9">
    <location>
        <begin position="385"/>
        <end position="406"/>
    </location>
</feature>
<keyword evidence="12" id="KW-1185">Reference proteome</keyword>
<sequence>METSTDIELDPVPTAHLINNIVNNFSWRQMQVVVKDRKTGKSKNILSEGAGLVHAGEMLAIMGPSGSGKTTLLNTLAHRVAAAGADTTGQIMANGQKANMAIIRDLSAYVEQEDALIGSITVKETMINVSRKEAIHRVDDLIASFGLQGQTHTIVGTPIKKGLSGGQKKRLGIASRLITNPRILFLDEPTSGLDSALSAEVIKYIKDIARRNNLIVISSIHQPSTMTYQLFDKLALLSVGETCYFGPVNDAPEYFNRIGYDMPPATNPAEFFLDLINIDLDKNGEVIERTQHIIKTWKSTQERRALDEEIERVATTPSKSDLAKLKILKASPWMVPLTLLHRSWIKAYRDIVAYEMRLIMYLGLAILMGTVFLRLKSSQEYIQPFINAIFFGGAFLSFMTIAYVPAFLEDLHTFQRERANGLVGPLAFVVSNFLIGLPFLFLITIIFSVIEYWLSNFRADGSAFMLWVLWLFLDLLAAESLVVLVP</sequence>
<dbReference type="InterPro" id="IPR003439">
    <property type="entry name" value="ABC_transporter-like_ATP-bd"/>
</dbReference>
<dbReference type="SMART" id="SM00382">
    <property type="entry name" value="AAA"/>
    <property type="match status" value="1"/>
</dbReference>
<dbReference type="GO" id="GO:0005524">
    <property type="term" value="F:ATP binding"/>
    <property type="evidence" value="ECO:0007669"/>
    <property type="project" value="UniProtKB-KW"/>
</dbReference>
<dbReference type="Pfam" id="PF00005">
    <property type="entry name" value="ABC_tran"/>
    <property type="match status" value="1"/>
</dbReference>
<organism evidence="11 12">
    <name type="scientific">Fusarium falciforme</name>
    <dbReference type="NCBI Taxonomy" id="195108"/>
    <lineage>
        <taxon>Eukaryota</taxon>
        <taxon>Fungi</taxon>
        <taxon>Dikarya</taxon>
        <taxon>Ascomycota</taxon>
        <taxon>Pezizomycotina</taxon>
        <taxon>Sordariomycetes</taxon>
        <taxon>Hypocreomycetidae</taxon>
        <taxon>Hypocreales</taxon>
        <taxon>Nectriaceae</taxon>
        <taxon>Fusarium</taxon>
        <taxon>Fusarium solani species complex</taxon>
    </lineage>
</organism>
<comment type="similarity">
    <text evidence="2">Belongs to the ABC transporter superfamily. ABCG family. Eye pigment precursor importer (TC 3.A.1.204) subfamily.</text>
</comment>